<gene>
    <name evidence="1" type="ORF">GCM10007100_29290</name>
</gene>
<organism evidence="1 2">
    <name type="scientific">Roseibacillus persicicus</name>
    <dbReference type="NCBI Taxonomy" id="454148"/>
    <lineage>
        <taxon>Bacteria</taxon>
        <taxon>Pseudomonadati</taxon>
        <taxon>Verrucomicrobiota</taxon>
        <taxon>Verrucomicrobiia</taxon>
        <taxon>Verrucomicrobiales</taxon>
        <taxon>Verrucomicrobiaceae</taxon>
        <taxon>Roseibacillus</taxon>
    </lineage>
</organism>
<comment type="caution">
    <text evidence="1">The sequence shown here is derived from an EMBL/GenBank/DDBJ whole genome shotgun (WGS) entry which is preliminary data.</text>
</comment>
<accession>A0A918TS80</accession>
<dbReference type="EMBL" id="BMXI01000013">
    <property type="protein sequence ID" value="GHC60169.1"/>
    <property type="molecule type" value="Genomic_DNA"/>
</dbReference>
<dbReference type="RefSeq" id="WP_189571363.1">
    <property type="nucleotide sequence ID" value="NZ_BMXI01000013.1"/>
</dbReference>
<reference evidence="1" key="2">
    <citation type="submission" date="2020-09" db="EMBL/GenBank/DDBJ databases">
        <authorList>
            <person name="Sun Q."/>
            <person name="Kim S."/>
        </authorList>
    </citation>
    <scope>NUCLEOTIDE SEQUENCE</scope>
    <source>
        <strain evidence="1">KCTC 12988</strain>
    </source>
</reference>
<evidence type="ECO:0000313" key="2">
    <source>
        <dbReference type="Proteomes" id="UP000644507"/>
    </source>
</evidence>
<reference evidence="1" key="1">
    <citation type="journal article" date="2014" name="Int. J. Syst. Evol. Microbiol.">
        <title>Complete genome sequence of Corynebacterium casei LMG S-19264T (=DSM 44701T), isolated from a smear-ripened cheese.</title>
        <authorList>
            <consortium name="US DOE Joint Genome Institute (JGI-PGF)"/>
            <person name="Walter F."/>
            <person name="Albersmeier A."/>
            <person name="Kalinowski J."/>
            <person name="Ruckert C."/>
        </authorList>
    </citation>
    <scope>NUCLEOTIDE SEQUENCE</scope>
    <source>
        <strain evidence="1">KCTC 12988</strain>
    </source>
</reference>
<name>A0A918TS80_9BACT</name>
<dbReference type="Proteomes" id="UP000644507">
    <property type="component" value="Unassembled WGS sequence"/>
</dbReference>
<dbReference type="AlphaFoldDB" id="A0A918TS80"/>
<protein>
    <recommendedName>
        <fullName evidence="3">Cellobiose phosphorylase</fullName>
    </recommendedName>
</protein>
<keyword evidence="2" id="KW-1185">Reference proteome</keyword>
<proteinExistence type="predicted"/>
<sequence length="1151" mass="129981">MTQPRKPETLFEVPSTPSTRFQSANRWTVDSGEEYVVIEEMESFEPFFLNIVGSGDQWLFCSSDGALTAGRESAETALFPYETVDKIMGNWNITGPWTAIVSDGVLWNPFRPSIALLTPTRRRLMKSLLGDEVVFDERHEELALRFTYRWQFSKKYGFVRRAKLSNDGSESRSLRLVDGLQNLLPAGVGTRMQQEYSCLADAYKVSELECGNTLMVHRLAAGITDEPIPLENMRATTVWHHGLDDGTVYTARRDAEDFLRGNNPVAPKNIRAKRGAFFPARELTLAPGESIEWLMVAEIEQSQSEVAELKLQLANPAQLVDEVMADVAKGREQLRQLVASADGFQHTADRDTALYHYHNALSNIMRGGVPENGYHFRRDQFITHLTIHNRPLCNQFERFLQSLPEDLSRRELLEKVKTQDNSDLLRLTEEYLPLIVSRRHGDPSRPWNRFFIRVEDEAGHPVHHYEGNWRDIFQNWEALALSYPDFVGSFISKFLNASTIDGNNPYRVTSEGIDWEAPDKDDPWASIGYWGDHQIVYLLKLLELDVKIHPNAIASRLNHSGYVYTDVPYRLKGWEDTLADPRDTVEFDRERHDTLMSRKAEVGADGLLLRDQSGNIIKVTLAEKLLLPAAVKLANLIPGGGIWMNTQRPEWNDANNALAGCGLSMVTASYLYRYLSFLRRKVQKHDSNSLSLTPALTEFIAELSDHFSNERWKQAEALNPEERFALAKTSGLSVEKYRTTVYQDGPGKPATVPCQDVLDFLANALSALRSTLMQNRRADGLWHSYNILAIARDQDAFTIERLSVMLEGQVAILSSGLLSPSESLTLLELLPESALRSQRHPTYLLYPDAEIPSFLECNQVSPQKALAIPLLARMLHAQDFRLLVPDPVCGFRFHDSLTNGYALAKVFKNLEKDDEFAPLVSADRSKVEELYEETFNHRSFTGRSGRMFGYEGLGCVYWHMVSKLMVAAQETALKAAQEEVEDDLRARLTQSYYQIQSGLGFRQSAEGYGAFPSEPYSHSPGHAGAQQPGLTGQVKEGILARFGELGVNFKEGCLHFRPHLLRAAEFAGLPSGPSHDELPADTLSFTLAQTTIVYHRREDLNRSHAVVHLKDGCELQLPDAILDQELTRELTRQTGRIDRVEVHLPAEWLVS</sequence>
<evidence type="ECO:0008006" key="3">
    <source>
        <dbReference type="Google" id="ProtNLM"/>
    </source>
</evidence>
<evidence type="ECO:0000313" key="1">
    <source>
        <dbReference type="EMBL" id="GHC60169.1"/>
    </source>
</evidence>